<keyword evidence="4 6" id="KW-0378">Hydrolase</keyword>
<dbReference type="Pfam" id="PF02609">
    <property type="entry name" value="Exonuc_VII_S"/>
    <property type="match status" value="1"/>
</dbReference>
<sequence length="144" mass="15903">MRGAKACSPPDSLRRSCYPDDMAKKKSSKKKAATKDAVAFEASLEALKEILSDLEEGNLPLGESLEKYEAGVKHLRHCHDSLNEAKTRIELLEKIDKHGQAVTKPFDHSATVEETEVSDEEADSLQEELDEAAEDDADWDGGLF</sequence>
<dbReference type="EC" id="3.1.11.6" evidence="6"/>
<dbReference type="InterPro" id="IPR037004">
    <property type="entry name" value="Exonuc_VII_ssu_sf"/>
</dbReference>
<organism evidence="8 9">
    <name type="scientific">Mariniblastus fucicola</name>
    <dbReference type="NCBI Taxonomy" id="980251"/>
    <lineage>
        <taxon>Bacteria</taxon>
        <taxon>Pseudomonadati</taxon>
        <taxon>Planctomycetota</taxon>
        <taxon>Planctomycetia</taxon>
        <taxon>Pirellulales</taxon>
        <taxon>Pirellulaceae</taxon>
        <taxon>Mariniblastus</taxon>
    </lineage>
</organism>
<protein>
    <recommendedName>
        <fullName evidence="6">Exodeoxyribonuclease 7 small subunit</fullName>
        <ecNumber evidence="6">3.1.11.6</ecNumber>
    </recommendedName>
    <alternativeName>
        <fullName evidence="6">Exodeoxyribonuclease VII small subunit</fullName>
        <shortName evidence="6">Exonuclease VII small subunit</shortName>
    </alternativeName>
</protein>
<evidence type="ECO:0000256" key="4">
    <source>
        <dbReference type="ARBA" id="ARBA00022801"/>
    </source>
</evidence>
<comment type="function">
    <text evidence="6">Bidirectionally degrades single-stranded DNA into large acid-insoluble oligonucleotides, which are then degraded further into small acid-soluble oligonucleotides.</text>
</comment>
<keyword evidence="2 6" id="KW-0963">Cytoplasm</keyword>
<evidence type="ECO:0000313" key="9">
    <source>
        <dbReference type="Proteomes" id="UP000322214"/>
    </source>
</evidence>
<feature type="compositionally biased region" description="Basic and acidic residues" evidence="7">
    <location>
        <begin position="102"/>
        <end position="111"/>
    </location>
</feature>
<feature type="compositionally biased region" description="Acidic residues" evidence="7">
    <location>
        <begin position="113"/>
        <end position="144"/>
    </location>
</feature>
<evidence type="ECO:0000256" key="1">
    <source>
        <dbReference type="ARBA" id="ARBA00009998"/>
    </source>
</evidence>
<accession>A0A5B9PB91</accession>
<evidence type="ECO:0000256" key="6">
    <source>
        <dbReference type="HAMAP-Rule" id="MF_00337"/>
    </source>
</evidence>
<reference evidence="8 9" key="1">
    <citation type="submission" date="2019-08" db="EMBL/GenBank/DDBJ databases">
        <title>Deep-cultivation of Planctomycetes and their phenomic and genomic characterization uncovers novel biology.</title>
        <authorList>
            <person name="Wiegand S."/>
            <person name="Jogler M."/>
            <person name="Boedeker C."/>
            <person name="Pinto D."/>
            <person name="Vollmers J."/>
            <person name="Rivas-Marin E."/>
            <person name="Kohn T."/>
            <person name="Peeters S.H."/>
            <person name="Heuer A."/>
            <person name="Rast P."/>
            <person name="Oberbeckmann S."/>
            <person name="Bunk B."/>
            <person name="Jeske O."/>
            <person name="Meyerdierks A."/>
            <person name="Storesund J.E."/>
            <person name="Kallscheuer N."/>
            <person name="Luecker S."/>
            <person name="Lage O.M."/>
            <person name="Pohl T."/>
            <person name="Merkel B.J."/>
            <person name="Hornburger P."/>
            <person name="Mueller R.-W."/>
            <person name="Bruemmer F."/>
            <person name="Labrenz M."/>
            <person name="Spormann A.M."/>
            <person name="Op den Camp H."/>
            <person name="Overmann J."/>
            <person name="Amann R."/>
            <person name="Jetten M.S.M."/>
            <person name="Mascher T."/>
            <person name="Medema M.H."/>
            <person name="Devos D.P."/>
            <person name="Kaster A.-K."/>
            <person name="Ovreas L."/>
            <person name="Rohde M."/>
            <person name="Galperin M.Y."/>
            <person name="Jogler C."/>
        </authorList>
    </citation>
    <scope>NUCLEOTIDE SEQUENCE [LARGE SCALE GENOMIC DNA]</scope>
    <source>
        <strain evidence="8 9">FC18</strain>
    </source>
</reference>
<dbReference type="InterPro" id="IPR003761">
    <property type="entry name" value="Exonuc_VII_S"/>
</dbReference>
<dbReference type="NCBIfam" id="TIGR01280">
    <property type="entry name" value="xseB"/>
    <property type="match status" value="1"/>
</dbReference>
<dbReference type="PANTHER" id="PTHR34137:SF1">
    <property type="entry name" value="EXODEOXYRIBONUCLEASE 7 SMALL SUBUNIT"/>
    <property type="match status" value="1"/>
</dbReference>
<dbReference type="GO" id="GO:0006308">
    <property type="term" value="P:DNA catabolic process"/>
    <property type="evidence" value="ECO:0007669"/>
    <property type="project" value="UniProtKB-UniRule"/>
</dbReference>
<evidence type="ECO:0000256" key="7">
    <source>
        <dbReference type="SAM" id="MobiDB-lite"/>
    </source>
</evidence>
<comment type="subcellular location">
    <subcellularLocation>
        <location evidence="6">Cytoplasm</location>
    </subcellularLocation>
</comment>
<feature type="region of interest" description="Disordered" evidence="7">
    <location>
        <begin position="102"/>
        <end position="144"/>
    </location>
</feature>
<dbReference type="SUPFAM" id="SSF116842">
    <property type="entry name" value="XseB-like"/>
    <property type="match status" value="1"/>
</dbReference>
<dbReference type="AlphaFoldDB" id="A0A5B9PB91"/>
<proteinExistence type="inferred from homology"/>
<evidence type="ECO:0000313" key="8">
    <source>
        <dbReference type="EMBL" id="QEG23608.1"/>
    </source>
</evidence>
<keyword evidence="3 6" id="KW-0540">Nuclease</keyword>
<feature type="compositionally biased region" description="Basic and acidic residues" evidence="7">
    <location>
        <begin position="12"/>
        <end position="24"/>
    </location>
</feature>
<dbReference type="PANTHER" id="PTHR34137">
    <property type="entry name" value="EXODEOXYRIBONUCLEASE 7 SMALL SUBUNIT"/>
    <property type="match status" value="1"/>
</dbReference>
<dbReference type="Gene3D" id="1.10.287.1040">
    <property type="entry name" value="Exonuclease VII, small subunit"/>
    <property type="match status" value="1"/>
</dbReference>
<feature type="region of interest" description="Disordered" evidence="7">
    <location>
        <begin position="1"/>
        <end position="35"/>
    </location>
</feature>
<dbReference type="GO" id="GO:0009318">
    <property type="term" value="C:exodeoxyribonuclease VII complex"/>
    <property type="evidence" value="ECO:0007669"/>
    <property type="project" value="UniProtKB-UniRule"/>
</dbReference>
<comment type="subunit">
    <text evidence="6">Heterooligomer composed of large and small subunits.</text>
</comment>
<evidence type="ECO:0000256" key="2">
    <source>
        <dbReference type="ARBA" id="ARBA00022490"/>
    </source>
</evidence>
<dbReference type="STRING" id="980251.GCA_001642875_04444"/>
<dbReference type="HAMAP" id="MF_00337">
    <property type="entry name" value="Exonuc_7_S"/>
    <property type="match status" value="1"/>
</dbReference>
<comment type="similarity">
    <text evidence="1 6">Belongs to the XseB family.</text>
</comment>
<dbReference type="KEGG" id="mff:MFFC18_35090"/>
<keyword evidence="5 6" id="KW-0269">Exonuclease</keyword>
<evidence type="ECO:0000256" key="3">
    <source>
        <dbReference type="ARBA" id="ARBA00022722"/>
    </source>
</evidence>
<evidence type="ECO:0000256" key="5">
    <source>
        <dbReference type="ARBA" id="ARBA00022839"/>
    </source>
</evidence>
<dbReference type="GO" id="GO:0005829">
    <property type="term" value="C:cytosol"/>
    <property type="evidence" value="ECO:0007669"/>
    <property type="project" value="TreeGrafter"/>
</dbReference>
<dbReference type="EMBL" id="CP042912">
    <property type="protein sequence ID" value="QEG23608.1"/>
    <property type="molecule type" value="Genomic_DNA"/>
</dbReference>
<comment type="catalytic activity">
    <reaction evidence="6">
        <text>Exonucleolytic cleavage in either 5'- to 3'- or 3'- to 5'-direction to yield nucleoside 5'-phosphates.</text>
        <dbReference type="EC" id="3.1.11.6"/>
    </reaction>
</comment>
<keyword evidence="9" id="KW-1185">Reference proteome</keyword>
<dbReference type="GO" id="GO:0008855">
    <property type="term" value="F:exodeoxyribonuclease VII activity"/>
    <property type="evidence" value="ECO:0007669"/>
    <property type="project" value="UniProtKB-UniRule"/>
</dbReference>
<dbReference type="Proteomes" id="UP000322214">
    <property type="component" value="Chromosome"/>
</dbReference>
<gene>
    <name evidence="6 8" type="primary">xseB</name>
    <name evidence="8" type="ORF">MFFC18_35090</name>
</gene>
<name>A0A5B9PB91_9BACT</name>